<proteinExistence type="predicted"/>
<keyword evidence="3" id="KW-0378">Hydrolase</keyword>
<keyword evidence="1" id="KW-0472">Membrane</keyword>
<sequence>MQQMTLADFTRELSGNAPVPGGGGAAALCGALAAALSSMVASLTVGKKKYEAVREDMDALIRDAGRLRKEFLSLIDEDAEAFKPLAAAYRLPHWTEEEKAARRNEMEQALRRAAESPLRILEKTREAMALVREAAGKGSVIAVSDAGCAAAILEAAARCAALNVTVNTRLMEDQETAGGLERRSQEILSECQAESESIYLSVGSFLQRNQ</sequence>
<evidence type="ECO:0000259" key="2">
    <source>
        <dbReference type="Pfam" id="PF04961"/>
    </source>
</evidence>
<evidence type="ECO:0000256" key="1">
    <source>
        <dbReference type="SAM" id="Phobius"/>
    </source>
</evidence>
<accession>A0A6L5X718</accession>
<dbReference type="Gene3D" id="1.20.120.680">
    <property type="entry name" value="Formiminotetrahydrofolate cyclodeaminase monomer, up-and-down helical bundle"/>
    <property type="match status" value="1"/>
</dbReference>
<dbReference type="EMBL" id="VULZ01000009">
    <property type="protein sequence ID" value="MSS15183.1"/>
    <property type="molecule type" value="Genomic_DNA"/>
</dbReference>
<reference evidence="3 4" key="1">
    <citation type="submission" date="2019-08" db="EMBL/GenBank/DDBJ databases">
        <title>In-depth cultivation of the pig gut microbiome towards novel bacterial diversity and tailored functional studies.</title>
        <authorList>
            <person name="Wylensek D."/>
            <person name="Hitch T.C.A."/>
            <person name="Clavel T."/>
        </authorList>
    </citation>
    <scope>NUCLEOTIDE SEQUENCE [LARGE SCALE GENOMIC DNA]</scope>
    <source>
        <strain evidence="3 4">Oil+RF-744-WCA-WT-11</strain>
    </source>
</reference>
<keyword evidence="1" id="KW-1133">Transmembrane helix</keyword>
<dbReference type="Proteomes" id="UP000481852">
    <property type="component" value="Unassembled WGS sequence"/>
</dbReference>
<dbReference type="Pfam" id="PF04961">
    <property type="entry name" value="FTCD_C"/>
    <property type="match status" value="1"/>
</dbReference>
<comment type="caution">
    <text evidence="3">The sequence shown here is derived from an EMBL/GenBank/DDBJ whole genome shotgun (WGS) entry which is preliminary data.</text>
</comment>
<keyword evidence="1" id="KW-0812">Transmembrane</keyword>
<organism evidence="3 4">
    <name type="scientific">Porcincola intestinalis</name>
    <dbReference type="NCBI Taxonomy" id="2606632"/>
    <lineage>
        <taxon>Bacteria</taxon>
        <taxon>Bacillati</taxon>
        <taxon>Bacillota</taxon>
        <taxon>Clostridia</taxon>
        <taxon>Lachnospirales</taxon>
        <taxon>Lachnospiraceae</taxon>
        <taxon>Porcincola</taxon>
    </lineage>
</organism>
<evidence type="ECO:0000313" key="3">
    <source>
        <dbReference type="EMBL" id="MSS15183.1"/>
    </source>
</evidence>
<dbReference type="AlphaFoldDB" id="A0A6L5X718"/>
<dbReference type="InterPro" id="IPR036178">
    <property type="entry name" value="Formintransfe-cycloase-like_sf"/>
</dbReference>
<dbReference type="SUPFAM" id="SSF101262">
    <property type="entry name" value="Methenyltetrahydrofolate cyclohydrolase-like"/>
    <property type="match status" value="1"/>
</dbReference>
<name>A0A6L5X718_9FIRM</name>
<feature type="transmembrane region" description="Helical" evidence="1">
    <location>
        <begin position="25"/>
        <end position="45"/>
    </location>
</feature>
<keyword evidence="4" id="KW-1185">Reference proteome</keyword>
<evidence type="ECO:0000313" key="4">
    <source>
        <dbReference type="Proteomes" id="UP000481852"/>
    </source>
</evidence>
<dbReference type="InterPro" id="IPR007044">
    <property type="entry name" value="Cyclodeamin/CycHdrlase"/>
</dbReference>
<dbReference type="GO" id="GO:0016787">
    <property type="term" value="F:hydrolase activity"/>
    <property type="evidence" value="ECO:0007669"/>
    <property type="project" value="UniProtKB-KW"/>
</dbReference>
<feature type="domain" description="Cyclodeaminase/cyclohydrolase" evidence="2">
    <location>
        <begin position="5"/>
        <end position="184"/>
    </location>
</feature>
<gene>
    <name evidence="3" type="ORF">FYJ35_09075</name>
</gene>
<protein>
    <submittedName>
        <fullName evidence="3">Cyclodeaminase/cyclohydrolase family protein</fullName>
    </submittedName>
</protein>